<accession>A0A0N8KEC4</accession>
<reference evidence="2 4" key="1">
    <citation type="submission" date="2015-09" db="EMBL/GenBank/DDBJ databases">
        <title>Identification and resolution of microdiversity through metagenomic sequencing of parallel consortia.</title>
        <authorList>
            <person name="Nelson W.C."/>
            <person name="Romine M.F."/>
            <person name="Lindemann S.R."/>
        </authorList>
    </citation>
    <scope>NUCLEOTIDE SEQUENCE [LARGE SCALE GENOMIC DNA]</scope>
    <source>
        <strain evidence="2">HL-109</strain>
    </source>
</reference>
<comment type="caution">
    <text evidence="2">The sequence shown here is derived from an EMBL/GenBank/DDBJ whole genome shotgun (WGS) entry which is preliminary data.</text>
</comment>
<evidence type="ECO:0000313" key="3">
    <source>
        <dbReference type="EMBL" id="SCC81911.1"/>
    </source>
</evidence>
<sequence>MISLSPSQGRLASDDICQAGPHRFNAAMQAAATSDPLDPRSLSQIEKPKTDKDKDVPLDDNPGRRTNPNFVIPDEFRINPGAFLENHIQYAEIPRVMPRAGE</sequence>
<evidence type="ECO:0000256" key="1">
    <source>
        <dbReference type="SAM" id="MobiDB-lite"/>
    </source>
</evidence>
<evidence type="ECO:0000313" key="5">
    <source>
        <dbReference type="Proteomes" id="UP000182800"/>
    </source>
</evidence>
<evidence type="ECO:0000313" key="2">
    <source>
        <dbReference type="EMBL" id="KPQ10946.1"/>
    </source>
</evidence>
<feature type="region of interest" description="Disordered" evidence="1">
    <location>
        <begin position="28"/>
        <end position="72"/>
    </location>
</feature>
<dbReference type="Proteomes" id="UP000050497">
    <property type="component" value="Unassembled WGS sequence"/>
</dbReference>
<dbReference type="Proteomes" id="UP000182800">
    <property type="component" value="Unassembled WGS sequence"/>
</dbReference>
<proteinExistence type="predicted"/>
<organism evidence="2 4">
    <name type="scientific">Saliniramus fredricksonii</name>
    <dbReference type="NCBI Taxonomy" id="1653334"/>
    <lineage>
        <taxon>Bacteria</taxon>
        <taxon>Pseudomonadati</taxon>
        <taxon>Pseudomonadota</taxon>
        <taxon>Alphaproteobacteria</taxon>
        <taxon>Hyphomicrobiales</taxon>
        <taxon>Salinarimonadaceae</taxon>
        <taxon>Saliniramus</taxon>
    </lineage>
</organism>
<name>A0A0N8KEC4_9HYPH</name>
<protein>
    <submittedName>
        <fullName evidence="2">Uncharacterized protein</fullName>
    </submittedName>
</protein>
<feature type="compositionally biased region" description="Basic and acidic residues" evidence="1">
    <location>
        <begin position="46"/>
        <end position="63"/>
    </location>
</feature>
<keyword evidence="5" id="KW-1185">Reference proteome</keyword>
<dbReference type="EMBL" id="FMBM01000002">
    <property type="protein sequence ID" value="SCC81911.1"/>
    <property type="molecule type" value="Genomic_DNA"/>
</dbReference>
<reference evidence="3 5" key="2">
    <citation type="submission" date="2016-08" db="EMBL/GenBank/DDBJ databases">
        <authorList>
            <person name="Varghese N."/>
            <person name="Submissions Spin"/>
        </authorList>
    </citation>
    <scope>NUCLEOTIDE SEQUENCE [LARGE SCALE GENOMIC DNA]</scope>
    <source>
        <strain evidence="3 5">HL-109</strain>
    </source>
</reference>
<dbReference type="AlphaFoldDB" id="A0A0N8KEC4"/>
<evidence type="ECO:0000313" key="4">
    <source>
        <dbReference type="Proteomes" id="UP000050497"/>
    </source>
</evidence>
<dbReference type="EMBL" id="LJSX01000011">
    <property type="protein sequence ID" value="KPQ10946.1"/>
    <property type="molecule type" value="Genomic_DNA"/>
</dbReference>
<gene>
    <name evidence="3" type="ORF">GA0071312_2882</name>
    <name evidence="2" type="ORF">HLUCCO17_08530</name>
</gene>